<dbReference type="InterPro" id="IPR035968">
    <property type="entry name" value="ATP_synth_F1_ATPase_gsu"/>
</dbReference>
<comment type="function">
    <text evidence="1 10">Produces ATP from ADP in the presence of a proton gradient across the membrane. The gamma chain is believed to be important in regulating ATPase activity and the flow of protons through the CF(0) complex.</text>
</comment>
<organism evidence="11 12">
    <name type="scientific">Sporomusa malonica</name>
    <dbReference type="NCBI Taxonomy" id="112901"/>
    <lineage>
        <taxon>Bacteria</taxon>
        <taxon>Bacillati</taxon>
        <taxon>Bacillota</taxon>
        <taxon>Negativicutes</taxon>
        <taxon>Selenomonadales</taxon>
        <taxon>Sporomusaceae</taxon>
        <taxon>Sporomusa</taxon>
    </lineage>
</organism>
<evidence type="ECO:0000256" key="7">
    <source>
        <dbReference type="ARBA" id="ARBA00023136"/>
    </source>
</evidence>
<dbReference type="PRINTS" id="PR00126">
    <property type="entry name" value="ATPASEGAMMA"/>
</dbReference>
<dbReference type="PROSITE" id="PS00153">
    <property type="entry name" value="ATPASE_GAMMA"/>
    <property type="match status" value="1"/>
</dbReference>
<dbReference type="GO" id="GO:0042777">
    <property type="term" value="P:proton motive force-driven plasma membrane ATP synthesis"/>
    <property type="evidence" value="ECO:0007669"/>
    <property type="project" value="UniProtKB-UniRule"/>
</dbReference>
<comment type="similarity">
    <text evidence="3 10">Belongs to the ATPase gamma chain family.</text>
</comment>
<evidence type="ECO:0000256" key="2">
    <source>
        <dbReference type="ARBA" id="ARBA00004170"/>
    </source>
</evidence>
<dbReference type="HAMAP" id="MF_00815">
    <property type="entry name" value="ATP_synth_gamma_bact"/>
    <property type="match status" value="1"/>
</dbReference>
<evidence type="ECO:0000256" key="4">
    <source>
        <dbReference type="ARBA" id="ARBA00022448"/>
    </source>
</evidence>
<proteinExistence type="inferred from homology"/>
<evidence type="ECO:0000256" key="1">
    <source>
        <dbReference type="ARBA" id="ARBA00003456"/>
    </source>
</evidence>
<evidence type="ECO:0000256" key="5">
    <source>
        <dbReference type="ARBA" id="ARBA00022781"/>
    </source>
</evidence>
<dbReference type="InterPro" id="IPR023632">
    <property type="entry name" value="ATP_synth_F1_gsu_CS"/>
</dbReference>
<dbReference type="OrthoDB" id="9812769at2"/>
<keyword evidence="10" id="KW-1003">Cell membrane</keyword>
<dbReference type="GO" id="GO:0005886">
    <property type="term" value="C:plasma membrane"/>
    <property type="evidence" value="ECO:0007669"/>
    <property type="project" value="UniProtKB-SubCell"/>
</dbReference>
<gene>
    <name evidence="10" type="primary">atpG</name>
    <name evidence="11" type="ORF">SAMN04488500_10280</name>
</gene>
<keyword evidence="8 10" id="KW-0139">CF(1)</keyword>
<evidence type="ECO:0000313" key="11">
    <source>
        <dbReference type="EMBL" id="SMC38337.1"/>
    </source>
</evidence>
<keyword evidence="4 10" id="KW-0813">Transport</keyword>
<dbReference type="Pfam" id="PF00231">
    <property type="entry name" value="ATP-synt"/>
    <property type="match status" value="1"/>
</dbReference>
<evidence type="ECO:0000256" key="8">
    <source>
        <dbReference type="ARBA" id="ARBA00023196"/>
    </source>
</evidence>
<dbReference type="GO" id="GO:0046933">
    <property type="term" value="F:proton-transporting ATP synthase activity, rotational mechanism"/>
    <property type="evidence" value="ECO:0007669"/>
    <property type="project" value="UniProtKB-UniRule"/>
</dbReference>
<evidence type="ECO:0000256" key="10">
    <source>
        <dbReference type="HAMAP-Rule" id="MF_00815"/>
    </source>
</evidence>
<keyword evidence="9 10" id="KW-0066">ATP synthesis</keyword>
<dbReference type="GO" id="GO:0045259">
    <property type="term" value="C:proton-transporting ATP synthase complex"/>
    <property type="evidence" value="ECO:0007669"/>
    <property type="project" value="UniProtKB-KW"/>
</dbReference>
<sequence>MASARDIRRRIKSVKNIQQITKAMKMVAAARLRRAQERAIASKPYTDKIKEVLGSVAANARDASHPLLEAREVKQIGYLVLSADKGLAGAYSSNLMKEVLPQVRGKNNAKLVTVGRKARDYFKRRGYNIDGEYTGFSERPSYQDAVMLAQLMADKFAAGEYDEIYLTYTHFYSPINQKPTTVKLLPVAGIGDGEETPQTEYIFEPSAGEVLSLLLPRYLETVIYGALLQSAASELGARMTAMGSATDNAQELISKLTLNYNKVRQATITREISEIVGGAEALK</sequence>
<evidence type="ECO:0000256" key="6">
    <source>
        <dbReference type="ARBA" id="ARBA00023065"/>
    </source>
</evidence>
<name>A0A1W1YQ84_9FIRM</name>
<comment type="subcellular location">
    <subcellularLocation>
        <location evidence="10">Cell membrane</location>
        <topology evidence="10">Peripheral membrane protein</topology>
    </subcellularLocation>
    <subcellularLocation>
        <location evidence="2">Membrane</location>
        <topology evidence="2">Peripheral membrane protein</topology>
    </subcellularLocation>
</comment>
<comment type="subunit">
    <text evidence="10">F-type ATPases have 2 components, CF(1) - the catalytic core - and CF(0) - the membrane proton channel. CF(1) has five subunits: alpha(3), beta(3), gamma(1), delta(1), epsilon(1). CF(0) has three main subunits: a, b and c.</text>
</comment>
<keyword evidence="7 10" id="KW-0472">Membrane</keyword>
<keyword evidence="6 10" id="KW-0406">Ion transport</keyword>
<evidence type="ECO:0000313" key="12">
    <source>
        <dbReference type="Proteomes" id="UP000192738"/>
    </source>
</evidence>
<dbReference type="GO" id="GO:0005524">
    <property type="term" value="F:ATP binding"/>
    <property type="evidence" value="ECO:0007669"/>
    <property type="project" value="UniProtKB-UniRule"/>
</dbReference>
<keyword evidence="5 10" id="KW-0375">Hydrogen ion transport</keyword>
<dbReference type="STRING" id="112901.SAMN04488500_10280"/>
<accession>A0A1W1YQ84</accession>
<evidence type="ECO:0000256" key="3">
    <source>
        <dbReference type="ARBA" id="ARBA00007681"/>
    </source>
</evidence>
<dbReference type="Gene3D" id="1.10.287.80">
    <property type="entry name" value="ATP synthase, gamma subunit, helix hairpin domain"/>
    <property type="match status" value="2"/>
</dbReference>
<dbReference type="NCBIfam" id="TIGR01146">
    <property type="entry name" value="ATPsyn_F1gamma"/>
    <property type="match status" value="1"/>
</dbReference>
<dbReference type="PANTHER" id="PTHR11693:SF22">
    <property type="entry name" value="ATP SYNTHASE SUBUNIT GAMMA, MITOCHONDRIAL"/>
    <property type="match status" value="1"/>
</dbReference>
<dbReference type="EMBL" id="FWXI01000002">
    <property type="protein sequence ID" value="SMC38337.1"/>
    <property type="molecule type" value="Genomic_DNA"/>
</dbReference>
<dbReference type="Gene3D" id="3.40.1380.10">
    <property type="match status" value="1"/>
</dbReference>
<dbReference type="AlphaFoldDB" id="A0A1W1YQ84"/>
<dbReference type="RefSeq" id="WP_084573995.1">
    <property type="nucleotide sequence ID" value="NZ_CP155572.1"/>
</dbReference>
<dbReference type="Proteomes" id="UP000192738">
    <property type="component" value="Unassembled WGS sequence"/>
</dbReference>
<protein>
    <recommendedName>
        <fullName evidence="10">ATP synthase gamma chain</fullName>
    </recommendedName>
    <alternativeName>
        <fullName evidence="10">ATP synthase F1 sector gamma subunit</fullName>
    </alternativeName>
    <alternativeName>
        <fullName evidence="10">F-ATPase gamma subunit</fullName>
    </alternativeName>
</protein>
<dbReference type="SUPFAM" id="SSF52943">
    <property type="entry name" value="ATP synthase (F1-ATPase), gamma subunit"/>
    <property type="match status" value="1"/>
</dbReference>
<reference evidence="11 12" key="1">
    <citation type="submission" date="2017-04" db="EMBL/GenBank/DDBJ databases">
        <authorList>
            <person name="Afonso C.L."/>
            <person name="Miller P.J."/>
            <person name="Scott M.A."/>
            <person name="Spackman E."/>
            <person name="Goraichik I."/>
            <person name="Dimitrov K.M."/>
            <person name="Suarez D.L."/>
            <person name="Swayne D.E."/>
        </authorList>
    </citation>
    <scope>NUCLEOTIDE SEQUENCE [LARGE SCALE GENOMIC DNA]</scope>
    <source>
        <strain evidence="11 12">DSM 5090</strain>
    </source>
</reference>
<dbReference type="CDD" id="cd12151">
    <property type="entry name" value="F1-ATPase_gamma"/>
    <property type="match status" value="1"/>
</dbReference>
<dbReference type="PANTHER" id="PTHR11693">
    <property type="entry name" value="ATP SYNTHASE GAMMA CHAIN"/>
    <property type="match status" value="1"/>
</dbReference>
<evidence type="ECO:0000256" key="9">
    <source>
        <dbReference type="ARBA" id="ARBA00023310"/>
    </source>
</evidence>
<keyword evidence="12" id="KW-1185">Reference proteome</keyword>
<dbReference type="InterPro" id="IPR000131">
    <property type="entry name" value="ATP_synth_F1_gsu"/>
</dbReference>